<dbReference type="CDD" id="cd06223">
    <property type="entry name" value="PRTases_typeI"/>
    <property type="match status" value="1"/>
</dbReference>
<dbReference type="eggNOG" id="COG0503">
    <property type="taxonomic scope" value="Bacteria"/>
</dbReference>
<dbReference type="InterPro" id="IPR011214">
    <property type="entry name" value="UCP020967"/>
</dbReference>
<feature type="domain" description="TRSP" evidence="1">
    <location>
        <begin position="293"/>
        <end position="418"/>
    </location>
</feature>
<dbReference type="STRING" id="1236976.JCM16418_3654"/>
<accession>W7YXW1</accession>
<evidence type="ECO:0000259" key="2">
    <source>
        <dbReference type="Pfam" id="PF15609"/>
    </source>
</evidence>
<dbReference type="InterPro" id="IPR029057">
    <property type="entry name" value="PRTase-like"/>
</dbReference>
<dbReference type="OrthoDB" id="56827at2"/>
<dbReference type="EMBL" id="BAVZ01000012">
    <property type="protein sequence ID" value="GAF09511.1"/>
    <property type="molecule type" value="Genomic_DNA"/>
</dbReference>
<dbReference type="Pfam" id="PF12500">
    <property type="entry name" value="TRSP"/>
    <property type="match status" value="1"/>
</dbReference>
<evidence type="ECO:0000259" key="1">
    <source>
        <dbReference type="Pfam" id="PF12500"/>
    </source>
</evidence>
<dbReference type="Gene3D" id="3.40.50.2020">
    <property type="match status" value="1"/>
</dbReference>
<organism evidence="3 4">
    <name type="scientific">Paenibacillus pini JCM 16418</name>
    <dbReference type="NCBI Taxonomy" id="1236976"/>
    <lineage>
        <taxon>Bacteria</taxon>
        <taxon>Bacillati</taxon>
        <taxon>Bacillota</taxon>
        <taxon>Bacilli</taxon>
        <taxon>Bacillales</taxon>
        <taxon>Paenibacillaceae</taxon>
        <taxon>Paenibacillus</taxon>
    </lineage>
</organism>
<dbReference type="Proteomes" id="UP000019364">
    <property type="component" value="Unassembled WGS sequence"/>
</dbReference>
<keyword evidence="3" id="KW-0808">Transferase</keyword>
<protein>
    <submittedName>
        <fullName evidence="3">Adenine/guanine phosphoribosyltransferase</fullName>
    </submittedName>
</protein>
<dbReference type="GO" id="GO:0016757">
    <property type="term" value="F:glycosyltransferase activity"/>
    <property type="evidence" value="ECO:0007669"/>
    <property type="project" value="UniProtKB-KW"/>
</dbReference>
<reference evidence="3 4" key="1">
    <citation type="journal article" date="2014" name="Genome Announc.">
        <title>Draft Genome Sequence of Paenibacillus pini JCM 16418T, Isolated from the Rhizosphere of Pine Tree.</title>
        <authorList>
            <person name="Yuki M."/>
            <person name="Oshima K."/>
            <person name="Suda W."/>
            <person name="Oshida Y."/>
            <person name="Kitamura K."/>
            <person name="Iida Y."/>
            <person name="Hattori M."/>
            <person name="Ohkuma M."/>
        </authorList>
    </citation>
    <scope>NUCLEOTIDE SEQUENCE [LARGE SCALE GENOMIC DNA]</scope>
    <source>
        <strain evidence="3 4">JCM 16418</strain>
    </source>
</reference>
<dbReference type="SUPFAM" id="SSF53271">
    <property type="entry name" value="PRTase-like"/>
    <property type="match status" value="1"/>
</dbReference>
<dbReference type="InterPro" id="IPR041688">
    <property type="entry name" value="PRTase_2"/>
</dbReference>
<evidence type="ECO:0000313" key="3">
    <source>
        <dbReference type="EMBL" id="GAF09511.1"/>
    </source>
</evidence>
<sequence>MAARVNKKRSFLFVSKVLGKHIPVNPHVSLLSGAALALLYVQKFGQELPEEMENIMDALQHPQQAEGLYQRLKSELLPLGEDTLFISFAETATALGHSMYDLFAGTSRFLHTTREEIREMNAVLQFEEEHSHATAHRCYALQSDFFTGSQPVVLIDDEITTGNTALNIIRDLHGKHPRSRYTVVSLLDWRSDADKRRFEEVERELNVNIHCLSLMSGQIEVTGGPLDLEHLSPQVEVIDQGNARAKTLEPKGLAYASEPVFKVHDVSSHFGHVDVSSIDSKQRANLCGYLRLTGRFGLHSEDNILLDEQVHSSAAWLKAQRTGTRTLCMGTGEFMYIPMRISAEMGEGVSYQSSTRSPIYPAGHDHYAVNYAFRYESPDDSQTPNFFYNIPPHVYDEMFVFMERTYDEEQQQSMMNALKDTRIPVIHLIYFNVPASRQTEGF</sequence>
<dbReference type="Pfam" id="PF15609">
    <property type="entry name" value="PRTase_2"/>
    <property type="match status" value="1"/>
</dbReference>
<gene>
    <name evidence="3" type="ORF">JCM16418_3654</name>
</gene>
<feature type="domain" description="Orotate phosphoribosyltransferase-like" evidence="2">
    <location>
        <begin position="1"/>
        <end position="218"/>
    </location>
</feature>
<proteinExistence type="predicted"/>
<comment type="caution">
    <text evidence="3">The sequence shown here is derived from an EMBL/GenBank/DDBJ whole genome shotgun (WGS) entry which is preliminary data.</text>
</comment>
<dbReference type="PIRSF" id="PIRSF020967">
    <property type="entry name" value="UCP020967"/>
    <property type="match status" value="1"/>
</dbReference>
<dbReference type="InterPro" id="IPR000836">
    <property type="entry name" value="PRTase_dom"/>
</dbReference>
<keyword evidence="3" id="KW-0328">Glycosyltransferase</keyword>
<dbReference type="AlphaFoldDB" id="W7YXW1"/>
<dbReference type="InterPro" id="IPR022537">
    <property type="entry name" value="TRSP_dom"/>
</dbReference>
<evidence type="ECO:0000313" key="4">
    <source>
        <dbReference type="Proteomes" id="UP000019364"/>
    </source>
</evidence>
<name>W7YXW1_9BACL</name>
<keyword evidence="4" id="KW-1185">Reference proteome</keyword>